<dbReference type="EMBL" id="FNYR01000022">
    <property type="protein sequence ID" value="SEJ11188.1"/>
    <property type="molecule type" value="Genomic_DNA"/>
</dbReference>
<sequence length="251" mass="27160">MCTLVFAWQVFPDSPIVAAANRDEALGRPSEPPSQYLDGVTGPTAIAPRDSTAGGTWIGYNEAGLFVAITNRWVDREGERSRGQLVADCLGLQSASEALDHVRESTATDAYAGFNLVVADPDRAALLEWDGDLAVTDFDPGVHVIVNVGADGDFFEPAARPEVGRQQADNAETLRTALKPKDRETADQWVDRAGDALGNHEYGVCVHGDGFGTRSASLIQLIQKEDKIVDRYWFADGPPCRTSLKRVTESL</sequence>
<dbReference type="AlphaFoldDB" id="A0A1H6W2M9"/>
<evidence type="ECO:0000313" key="2">
    <source>
        <dbReference type="Proteomes" id="UP000198888"/>
    </source>
</evidence>
<organism evidence="1 2">
    <name type="scientific">Halohasta litchfieldiae</name>
    <dbReference type="NCBI Taxonomy" id="1073996"/>
    <lineage>
        <taxon>Archaea</taxon>
        <taxon>Methanobacteriati</taxon>
        <taxon>Methanobacteriota</taxon>
        <taxon>Stenosarchaea group</taxon>
        <taxon>Halobacteria</taxon>
        <taxon>Halobacteriales</taxon>
        <taxon>Haloferacaceae</taxon>
        <taxon>Halohasta</taxon>
    </lineage>
</organism>
<proteinExistence type="predicted"/>
<dbReference type="PANTHER" id="PTHR17985">
    <property type="entry name" value="SER/THR-RICH PROTEIN T10 IN DGCR REGION"/>
    <property type="match status" value="1"/>
</dbReference>
<accession>A0A2H4Q577</accession>
<dbReference type="GeneID" id="35003569"/>
<dbReference type="PANTHER" id="PTHR17985:SF8">
    <property type="entry name" value="TRANSPORT AND GOLGI ORGANIZATION PROTEIN 2 HOMOLOG"/>
    <property type="match status" value="1"/>
</dbReference>
<protein>
    <submittedName>
        <fullName evidence="1">Transport and Golgi organisation 2</fullName>
    </submittedName>
</protein>
<gene>
    <name evidence="1" type="ORF">SAMN05444271_1229</name>
</gene>
<dbReference type="RefSeq" id="WP_089673193.1">
    <property type="nucleotide sequence ID" value="NZ_CP024845.1"/>
</dbReference>
<dbReference type="Pfam" id="PF05742">
    <property type="entry name" value="TANGO2"/>
    <property type="match status" value="1"/>
</dbReference>
<dbReference type="InterPro" id="IPR008551">
    <property type="entry name" value="TANGO2"/>
</dbReference>
<accession>A0A1H6W2M9</accession>
<dbReference type="KEGG" id="hae:halTADL_2797"/>
<reference evidence="1 2" key="1">
    <citation type="submission" date="2016-10" db="EMBL/GenBank/DDBJ databases">
        <authorList>
            <person name="de Groot N.N."/>
        </authorList>
    </citation>
    <scope>NUCLEOTIDE SEQUENCE [LARGE SCALE GENOMIC DNA]</scope>
    <source>
        <strain evidence="1 2">DSM 22187</strain>
    </source>
</reference>
<dbReference type="STRING" id="1073996.SAMN05444271_1229"/>
<evidence type="ECO:0000313" key="1">
    <source>
        <dbReference type="EMBL" id="SEJ11188.1"/>
    </source>
</evidence>
<dbReference type="Gene3D" id="3.60.60.10">
    <property type="entry name" value="Penicillin V Acylase, Chain A"/>
    <property type="match status" value="1"/>
</dbReference>
<name>A0A1H6W2M9_9EURY</name>
<dbReference type="Proteomes" id="UP000198888">
    <property type="component" value="Unassembled WGS sequence"/>
</dbReference>
<keyword evidence="2" id="KW-1185">Reference proteome</keyword>
<dbReference type="OrthoDB" id="312503at2157"/>